<dbReference type="GeneID" id="125386748"/>
<evidence type="ECO:0000313" key="2">
    <source>
        <dbReference type="RefSeq" id="XP_048269815.1"/>
    </source>
</evidence>
<gene>
    <name evidence="2" type="primary">LOC125386748</name>
</gene>
<evidence type="ECO:0000313" key="1">
    <source>
        <dbReference type="Proteomes" id="UP000835206"/>
    </source>
</evidence>
<dbReference type="AlphaFoldDB" id="A0A9C6SW71"/>
<dbReference type="KEGG" id="bter:125386748"/>
<dbReference type="Proteomes" id="UP000835206">
    <property type="component" value="Chromosome 17"/>
</dbReference>
<protein>
    <submittedName>
        <fullName evidence="2">Uncharacterized protein LOC125386748</fullName>
    </submittedName>
</protein>
<reference evidence="2" key="1">
    <citation type="submission" date="2025-08" db="UniProtKB">
        <authorList>
            <consortium name="RefSeq"/>
        </authorList>
    </citation>
    <scope>IDENTIFICATION</scope>
</reference>
<name>A0A9C6SW71_BOMTE</name>
<keyword evidence="1" id="KW-1185">Reference proteome</keyword>
<dbReference type="RefSeq" id="XP_048269815.1">
    <property type="nucleotide sequence ID" value="XM_048413858.1"/>
</dbReference>
<sequence>METQNKRLKEYIKEKMIQKFGCKVSLINLYQTILQRLIYDTKIDVRKIMKSLSKNIENAKWNCNKGLIVLKTLIRNNTEKLSFLTILEKEKFKLRKILEQTLLSEENMLQIEHEHKVDIVALENILYNQIQQKHILQYDIESLKTGSKKLSSICLD</sequence>
<dbReference type="OrthoDB" id="7588631at2759"/>
<accession>A0A9C6SW71</accession>
<organism evidence="1 2">
    <name type="scientific">Bombus terrestris</name>
    <name type="common">Buff-tailed bumblebee</name>
    <name type="synonym">Apis terrestris</name>
    <dbReference type="NCBI Taxonomy" id="30195"/>
    <lineage>
        <taxon>Eukaryota</taxon>
        <taxon>Metazoa</taxon>
        <taxon>Ecdysozoa</taxon>
        <taxon>Arthropoda</taxon>
        <taxon>Hexapoda</taxon>
        <taxon>Insecta</taxon>
        <taxon>Pterygota</taxon>
        <taxon>Neoptera</taxon>
        <taxon>Endopterygota</taxon>
        <taxon>Hymenoptera</taxon>
        <taxon>Apocrita</taxon>
        <taxon>Aculeata</taxon>
        <taxon>Apoidea</taxon>
        <taxon>Anthophila</taxon>
        <taxon>Apidae</taxon>
        <taxon>Bombus</taxon>
        <taxon>Bombus</taxon>
    </lineage>
</organism>
<proteinExistence type="predicted"/>